<keyword evidence="1" id="KW-0472">Membrane</keyword>
<dbReference type="EMBL" id="MHLL01000032">
    <property type="protein sequence ID" value="OGZ08602.1"/>
    <property type="molecule type" value="Genomic_DNA"/>
</dbReference>
<evidence type="ECO:0000313" key="2">
    <source>
        <dbReference type="EMBL" id="OGZ08602.1"/>
    </source>
</evidence>
<feature type="transmembrane region" description="Helical" evidence="1">
    <location>
        <begin position="40"/>
        <end position="59"/>
    </location>
</feature>
<organism evidence="2 3">
    <name type="scientific">Candidatus Lloydbacteria bacterium RIFCSPHIGHO2_02_FULL_50_13</name>
    <dbReference type="NCBI Taxonomy" id="1798661"/>
    <lineage>
        <taxon>Bacteria</taxon>
        <taxon>Candidatus Lloydiibacteriota</taxon>
    </lineage>
</organism>
<reference evidence="2 3" key="1">
    <citation type="journal article" date="2016" name="Nat. Commun.">
        <title>Thousands of microbial genomes shed light on interconnected biogeochemical processes in an aquifer system.</title>
        <authorList>
            <person name="Anantharaman K."/>
            <person name="Brown C.T."/>
            <person name="Hug L.A."/>
            <person name="Sharon I."/>
            <person name="Castelle C.J."/>
            <person name="Probst A.J."/>
            <person name="Thomas B.C."/>
            <person name="Singh A."/>
            <person name="Wilkins M.J."/>
            <person name="Karaoz U."/>
            <person name="Brodie E.L."/>
            <person name="Williams K.H."/>
            <person name="Hubbard S.S."/>
            <person name="Banfield J.F."/>
        </authorList>
    </citation>
    <scope>NUCLEOTIDE SEQUENCE [LARGE SCALE GENOMIC DNA]</scope>
</reference>
<dbReference type="AlphaFoldDB" id="A0A1G2D566"/>
<protein>
    <submittedName>
        <fullName evidence="2">Uncharacterized protein</fullName>
    </submittedName>
</protein>
<comment type="caution">
    <text evidence="2">The sequence shown here is derived from an EMBL/GenBank/DDBJ whole genome shotgun (WGS) entry which is preliminary data.</text>
</comment>
<accession>A0A1G2D566</accession>
<keyword evidence="1" id="KW-1133">Transmembrane helix</keyword>
<dbReference type="Proteomes" id="UP000177996">
    <property type="component" value="Unassembled WGS sequence"/>
</dbReference>
<gene>
    <name evidence="2" type="ORF">A3D65_05130</name>
</gene>
<keyword evidence="1" id="KW-0812">Transmembrane</keyword>
<proteinExistence type="predicted"/>
<evidence type="ECO:0000313" key="3">
    <source>
        <dbReference type="Proteomes" id="UP000177996"/>
    </source>
</evidence>
<name>A0A1G2D566_9BACT</name>
<sequence>MKKIIPLIYLFAPWAIAFAHGEVNDGHVEAVAVADPSQRMYVLGGVVVVLVLMLGWFVWSKWKGGKS</sequence>
<evidence type="ECO:0000256" key="1">
    <source>
        <dbReference type="SAM" id="Phobius"/>
    </source>
</evidence>